<keyword evidence="4" id="KW-0238">DNA-binding</keyword>
<feature type="domain" description="FtsK" evidence="8">
    <location>
        <begin position="371"/>
        <end position="576"/>
    </location>
</feature>
<name>A0A1G2RE12_9BACT</name>
<dbReference type="AlphaFoldDB" id="A0A1G2RE12"/>
<evidence type="ECO:0000259" key="8">
    <source>
        <dbReference type="PROSITE" id="PS50901"/>
    </source>
</evidence>
<dbReference type="InterPro" id="IPR036259">
    <property type="entry name" value="MFS_trans_sf"/>
</dbReference>
<feature type="transmembrane region" description="Helical" evidence="7">
    <location>
        <begin position="89"/>
        <end position="111"/>
    </location>
</feature>
<evidence type="ECO:0000256" key="6">
    <source>
        <dbReference type="SAM" id="MobiDB-lite"/>
    </source>
</evidence>
<feature type="transmembrane region" description="Helical" evidence="7">
    <location>
        <begin position="57"/>
        <end position="82"/>
    </location>
</feature>
<dbReference type="GO" id="GO:0003677">
    <property type="term" value="F:DNA binding"/>
    <property type="evidence" value="ECO:0007669"/>
    <property type="project" value="UniProtKB-KW"/>
</dbReference>
<dbReference type="SUPFAM" id="SSF52540">
    <property type="entry name" value="P-loop containing nucleoside triphosphate hydrolases"/>
    <property type="match status" value="1"/>
</dbReference>
<protein>
    <recommendedName>
        <fullName evidence="8">FtsK domain-containing protein</fullName>
    </recommendedName>
</protein>
<evidence type="ECO:0000313" key="9">
    <source>
        <dbReference type="EMBL" id="OHA70522.1"/>
    </source>
</evidence>
<dbReference type="InterPro" id="IPR036388">
    <property type="entry name" value="WH-like_DNA-bd_sf"/>
</dbReference>
<accession>A0A1G2RE12</accession>
<dbReference type="SMART" id="SM00382">
    <property type="entry name" value="AAA"/>
    <property type="match status" value="1"/>
</dbReference>
<keyword evidence="3 5" id="KW-0067">ATP-binding</keyword>
<sequence length="742" mass="81449">MAKRKKNKRNHKEKDGGFIFPSGVKRWVWGVAFLIFSLVITFSFFDASGVAGSALRNILDILVGKTTLFVPLVLILASFVFFYSQYRIFVFPLMLAIALLILGISGILGGLSANDPALTDNASSVSKGGWIGYVFSSFAVKLFGFWIAQIIFIVVVLVGALIFWHLLKRPASSQPKSIDEVEREQKPTLIKQIFAPKLAIKQVSSVSEAQSKKDKTEKAVLDEKDKVAEPLLTGLLNYKSPPLDLLELDRGEPSSGDTKTNSAIIKKTLQNFDIPVEMSEINVGPAVTQYTLKPAEGVKLSRITTLSNDLSLALASHPIRIEAPIPGRSLVGVEIPNKVRAQVRLRNLISDPNFQLSSPGLNIALGRDVAGNPVFTDLARMPHMLVAGSTGSGKTIFLNSLLLNLLYKNSPATLRLILIDPKRVEFPVYSNLPHLLCPVIYNANLTCNALRWLIGEMERRFDLLVEAGSRDITGYNDIIAKKFNSSKIRQKSDSSLSDLEPMPYIVLIIDELADLMAAKGREIEAGTVRIAQMARAVGIHLVLATQRPSVEVITGLIKANITARVTFQVASQVDSRTVLDMAGAEKLLGAGDMLFISGEILKPKRIQCAYASEKELRRVVDHIKSQSGFDKQSNQALLGNSLYDDLSKALQEPGGDNSDSSQVDDSLYEEAKKVVIEAKKASASLLQRRLRIGYARAARLIDVMEEKGLVGPAEGAKPREIYWSNNDANDDRDGDNPNWQKV</sequence>
<feature type="transmembrane region" description="Helical" evidence="7">
    <location>
        <begin position="143"/>
        <end position="167"/>
    </location>
</feature>
<dbReference type="Gene3D" id="3.40.50.300">
    <property type="entry name" value="P-loop containing nucleotide triphosphate hydrolases"/>
    <property type="match status" value="1"/>
</dbReference>
<dbReference type="STRING" id="1802457.A3F15_03080"/>
<feature type="region of interest" description="Disordered" evidence="6">
    <location>
        <begin position="708"/>
        <end position="742"/>
    </location>
</feature>
<dbReference type="InterPro" id="IPR036390">
    <property type="entry name" value="WH_DNA-bd_sf"/>
</dbReference>
<dbReference type="InterPro" id="IPR041027">
    <property type="entry name" value="FtsK_alpha"/>
</dbReference>
<evidence type="ECO:0000256" key="5">
    <source>
        <dbReference type="PROSITE-ProRule" id="PRU00289"/>
    </source>
</evidence>
<dbReference type="Pfam" id="PF09397">
    <property type="entry name" value="FtsK_gamma"/>
    <property type="match status" value="1"/>
</dbReference>
<reference evidence="9 10" key="1">
    <citation type="journal article" date="2016" name="Nat. Commun.">
        <title>Thousands of microbial genomes shed light on interconnected biogeochemical processes in an aquifer system.</title>
        <authorList>
            <person name="Anantharaman K."/>
            <person name="Brown C.T."/>
            <person name="Hug L.A."/>
            <person name="Sharon I."/>
            <person name="Castelle C.J."/>
            <person name="Probst A.J."/>
            <person name="Thomas B.C."/>
            <person name="Singh A."/>
            <person name="Wilkins M.J."/>
            <person name="Karaoz U."/>
            <person name="Brodie E.L."/>
            <person name="Williams K.H."/>
            <person name="Hubbard S.S."/>
            <person name="Banfield J.F."/>
        </authorList>
    </citation>
    <scope>NUCLEOTIDE SEQUENCE [LARGE SCALE GENOMIC DNA]</scope>
</reference>
<feature type="transmembrane region" description="Helical" evidence="7">
    <location>
        <begin position="27"/>
        <end position="45"/>
    </location>
</feature>
<dbReference type="Proteomes" id="UP000177078">
    <property type="component" value="Unassembled WGS sequence"/>
</dbReference>
<dbReference type="InterPro" id="IPR018541">
    <property type="entry name" value="Ftsk_gamma"/>
</dbReference>
<dbReference type="PANTHER" id="PTHR22683">
    <property type="entry name" value="SPORULATION PROTEIN RELATED"/>
    <property type="match status" value="1"/>
</dbReference>
<dbReference type="SUPFAM" id="SSF46785">
    <property type="entry name" value="Winged helix' DNA-binding domain"/>
    <property type="match status" value="1"/>
</dbReference>
<gene>
    <name evidence="9" type="ORF">A3F15_03080</name>
</gene>
<proteinExistence type="inferred from homology"/>
<evidence type="ECO:0000256" key="2">
    <source>
        <dbReference type="ARBA" id="ARBA00022741"/>
    </source>
</evidence>
<comment type="similarity">
    <text evidence="1">Belongs to the FtsK/SpoIIIE/SftA family.</text>
</comment>
<dbReference type="PROSITE" id="PS50901">
    <property type="entry name" value="FTSK"/>
    <property type="match status" value="1"/>
</dbReference>
<dbReference type="InterPro" id="IPR003593">
    <property type="entry name" value="AAA+_ATPase"/>
</dbReference>
<comment type="caution">
    <text evidence="9">The sequence shown here is derived from an EMBL/GenBank/DDBJ whole genome shotgun (WGS) entry which is preliminary data.</text>
</comment>
<evidence type="ECO:0000256" key="3">
    <source>
        <dbReference type="ARBA" id="ARBA00022840"/>
    </source>
</evidence>
<dbReference type="InterPro" id="IPR002543">
    <property type="entry name" value="FtsK_dom"/>
</dbReference>
<keyword evidence="2 5" id="KW-0547">Nucleotide-binding</keyword>
<keyword evidence="7" id="KW-0472">Membrane</keyword>
<keyword evidence="7" id="KW-0812">Transmembrane</keyword>
<dbReference type="SUPFAM" id="SSF103473">
    <property type="entry name" value="MFS general substrate transporter"/>
    <property type="match status" value="1"/>
</dbReference>
<dbReference type="Gene3D" id="1.10.10.10">
    <property type="entry name" value="Winged helix-like DNA-binding domain superfamily/Winged helix DNA-binding domain"/>
    <property type="match status" value="1"/>
</dbReference>
<dbReference type="GO" id="GO:0005524">
    <property type="term" value="F:ATP binding"/>
    <property type="evidence" value="ECO:0007669"/>
    <property type="project" value="UniProtKB-UniRule"/>
</dbReference>
<feature type="binding site" evidence="5">
    <location>
        <begin position="388"/>
        <end position="395"/>
    </location>
    <ligand>
        <name>ATP</name>
        <dbReference type="ChEBI" id="CHEBI:30616"/>
    </ligand>
</feature>
<dbReference type="EMBL" id="MHUC01000026">
    <property type="protein sequence ID" value="OHA70522.1"/>
    <property type="molecule type" value="Genomic_DNA"/>
</dbReference>
<dbReference type="InterPro" id="IPR050206">
    <property type="entry name" value="FtsK/SpoIIIE/SftA"/>
</dbReference>
<evidence type="ECO:0000256" key="1">
    <source>
        <dbReference type="ARBA" id="ARBA00006474"/>
    </source>
</evidence>
<evidence type="ECO:0000256" key="4">
    <source>
        <dbReference type="ARBA" id="ARBA00023125"/>
    </source>
</evidence>
<dbReference type="PANTHER" id="PTHR22683:SF41">
    <property type="entry name" value="DNA TRANSLOCASE FTSK"/>
    <property type="match status" value="1"/>
</dbReference>
<organism evidence="9 10">
    <name type="scientific">Candidatus Wildermuthbacteria bacterium RIFCSPHIGHO2_12_FULL_40_12</name>
    <dbReference type="NCBI Taxonomy" id="1802457"/>
    <lineage>
        <taxon>Bacteria</taxon>
        <taxon>Candidatus Wildermuthiibacteriota</taxon>
    </lineage>
</organism>
<dbReference type="SMART" id="SM00843">
    <property type="entry name" value="Ftsk_gamma"/>
    <property type="match status" value="1"/>
</dbReference>
<dbReference type="Pfam" id="PF01580">
    <property type="entry name" value="FtsK_SpoIIIE"/>
    <property type="match status" value="1"/>
</dbReference>
<evidence type="ECO:0000256" key="7">
    <source>
        <dbReference type="SAM" id="Phobius"/>
    </source>
</evidence>
<dbReference type="InterPro" id="IPR027417">
    <property type="entry name" value="P-loop_NTPase"/>
</dbReference>
<evidence type="ECO:0000313" key="10">
    <source>
        <dbReference type="Proteomes" id="UP000177078"/>
    </source>
</evidence>
<dbReference type="Gene3D" id="3.30.980.40">
    <property type="match status" value="1"/>
</dbReference>
<keyword evidence="7" id="KW-1133">Transmembrane helix</keyword>
<dbReference type="Pfam" id="PF17854">
    <property type="entry name" value="FtsK_alpha"/>
    <property type="match status" value="1"/>
</dbReference>